<dbReference type="Pfam" id="PF02557">
    <property type="entry name" value="VanY"/>
    <property type="match status" value="1"/>
</dbReference>
<proteinExistence type="predicted"/>
<dbReference type="AlphaFoldDB" id="A0A9X3CEI4"/>
<organism evidence="2 3">
    <name type="scientific">Vibrio paucivorans</name>
    <dbReference type="NCBI Taxonomy" id="2829489"/>
    <lineage>
        <taxon>Bacteria</taxon>
        <taxon>Pseudomonadati</taxon>
        <taxon>Pseudomonadota</taxon>
        <taxon>Gammaproteobacteria</taxon>
        <taxon>Vibrionales</taxon>
        <taxon>Vibrionaceae</taxon>
        <taxon>Vibrio</taxon>
    </lineage>
</organism>
<accession>A0A9X3CEI4</accession>
<name>A0A9X3CEI4_9VIBR</name>
<feature type="domain" description="D-alanyl-D-alanine carboxypeptidase-like core" evidence="1">
    <location>
        <begin position="26"/>
        <end position="177"/>
    </location>
</feature>
<dbReference type="EMBL" id="JAKRRX010000051">
    <property type="protein sequence ID" value="MCW8334278.1"/>
    <property type="molecule type" value="Genomic_DNA"/>
</dbReference>
<dbReference type="InterPro" id="IPR009045">
    <property type="entry name" value="Zn_M74/Hedgehog-like"/>
</dbReference>
<comment type="caution">
    <text evidence="2">The sequence shown here is derived from an EMBL/GenBank/DDBJ whole genome shotgun (WGS) entry which is preliminary data.</text>
</comment>
<dbReference type="PANTHER" id="PTHR34385:SF1">
    <property type="entry name" value="PEPTIDOGLYCAN L-ALANYL-D-GLUTAMATE ENDOPEPTIDASE CWLK"/>
    <property type="match status" value="1"/>
</dbReference>
<gene>
    <name evidence="2" type="ORF">MD483_10645</name>
</gene>
<evidence type="ECO:0000313" key="3">
    <source>
        <dbReference type="Proteomes" id="UP001155586"/>
    </source>
</evidence>
<dbReference type="GO" id="GO:0008233">
    <property type="term" value="F:peptidase activity"/>
    <property type="evidence" value="ECO:0007669"/>
    <property type="project" value="InterPro"/>
</dbReference>
<protein>
    <submittedName>
        <fullName evidence="2">M15 family metallopeptidase</fullName>
    </submittedName>
</protein>
<dbReference type="PANTHER" id="PTHR34385">
    <property type="entry name" value="D-ALANYL-D-ALANINE CARBOXYPEPTIDASE"/>
    <property type="match status" value="1"/>
</dbReference>
<dbReference type="InterPro" id="IPR052179">
    <property type="entry name" value="DD-CPase-like"/>
</dbReference>
<dbReference type="SUPFAM" id="SSF55166">
    <property type="entry name" value="Hedgehog/DD-peptidase"/>
    <property type="match status" value="1"/>
</dbReference>
<dbReference type="Gene3D" id="3.30.1380.10">
    <property type="match status" value="1"/>
</dbReference>
<dbReference type="GO" id="GO:0006508">
    <property type="term" value="P:proteolysis"/>
    <property type="evidence" value="ECO:0007669"/>
    <property type="project" value="InterPro"/>
</dbReference>
<dbReference type="CDD" id="cd14847">
    <property type="entry name" value="DD-carboxypeptidase_like"/>
    <property type="match status" value="1"/>
</dbReference>
<reference evidence="2" key="1">
    <citation type="submission" date="2022-02" db="EMBL/GenBank/DDBJ databases">
        <title>Vibrio sp. nov., a new bacterium isolated from Bohai sea, China.</title>
        <authorList>
            <person name="Yuan Y."/>
        </authorList>
    </citation>
    <scope>NUCLEOTIDE SEQUENCE</scope>
    <source>
        <strain evidence="2">DBSS07</strain>
    </source>
</reference>
<keyword evidence="3" id="KW-1185">Reference proteome</keyword>
<dbReference type="InterPro" id="IPR003709">
    <property type="entry name" value="VanY-like_core_dom"/>
</dbReference>
<dbReference type="Proteomes" id="UP001155586">
    <property type="component" value="Unassembled WGS sequence"/>
</dbReference>
<dbReference type="RefSeq" id="WP_265687655.1">
    <property type="nucleotide sequence ID" value="NZ_JAKRRX010000051.1"/>
</dbReference>
<sequence>MTPEQLTGQVQTHLTPTLVDQKEFLVHEQVSQDLLALKSAADAAGFNFNIASGFRSYQRQSEIWNNKMSGVSPILDSNSKPIPIEQLSEHERVMAILRWSALPGASRHHWGCEFDVFDRSALPEGVRLQLEPWEYQTGHQKEFYLWLSDNLSKFGFYFPYDLDRGGVAIEPWHISHVETSHTCLSLLTLDILEQQLHAAPILGLESVLSQLQQIYNQYISNVNQVKL</sequence>
<evidence type="ECO:0000259" key="1">
    <source>
        <dbReference type="Pfam" id="PF02557"/>
    </source>
</evidence>
<evidence type="ECO:0000313" key="2">
    <source>
        <dbReference type="EMBL" id="MCW8334278.1"/>
    </source>
</evidence>